<dbReference type="EMBL" id="LCDO01000021">
    <property type="protein sequence ID" value="KKS55824.1"/>
    <property type="molecule type" value="Genomic_DNA"/>
</dbReference>
<dbReference type="Proteomes" id="UP000034837">
    <property type="component" value="Unassembled WGS sequence"/>
</dbReference>
<reference evidence="1 2" key="1">
    <citation type="journal article" date="2015" name="Nature">
        <title>rRNA introns, odd ribosomes, and small enigmatic genomes across a large radiation of phyla.</title>
        <authorList>
            <person name="Brown C.T."/>
            <person name="Hug L.A."/>
            <person name="Thomas B.C."/>
            <person name="Sharon I."/>
            <person name="Castelle C.J."/>
            <person name="Singh A."/>
            <person name="Wilkins M.J."/>
            <person name="Williams K.H."/>
            <person name="Banfield J.F."/>
        </authorList>
    </citation>
    <scope>NUCLEOTIDE SEQUENCE [LARGE SCALE GENOMIC DNA]</scope>
</reference>
<evidence type="ECO:0000313" key="2">
    <source>
        <dbReference type="Proteomes" id="UP000034837"/>
    </source>
</evidence>
<comment type="caution">
    <text evidence="1">The sequence shown here is derived from an EMBL/GenBank/DDBJ whole genome shotgun (WGS) entry which is preliminary data.</text>
</comment>
<evidence type="ECO:0000313" key="1">
    <source>
        <dbReference type="EMBL" id="KKS55824.1"/>
    </source>
</evidence>
<organism evidence="1 2">
    <name type="scientific">Candidatus Magasanikbacteria bacterium GW2011_GWA2_42_32</name>
    <dbReference type="NCBI Taxonomy" id="1619039"/>
    <lineage>
        <taxon>Bacteria</taxon>
        <taxon>Candidatus Magasanikiibacteriota</taxon>
    </lineage>
</organism>
<proteinExistence type="predicted"/>
<protein>
    <submittedName>
        <fullName evidence="1">Uncharacterized protein</fullName>
    </submittedName>
</protein>
<gene>
    <name evidence="1" type="ORF">UV20_C0021G0005</name>
</gene>
<dbReference type="AlphaFoldDB" id="A0A0G1A4G7"/>
<sequence>MTNWPTNPGSKTQSVHYGAGKLGEHIIEQFYGIVQ</sequence>
<accession>A0A0G1A4G7</accession>
<name>A0A0G1A4G7_9BACT</name>